<comment type="caution">
    <text evidence="2">The sequence shown here is derived from an EMBL/GenBank/DDBJ whole genome shotgun (WGS) entry which is preliminary data.</text>
</comment>
<protein>
    <submittedName>
        <fullName evidence="2">Uncharacterized protein</fullName>
    </submittedName>
</protein>
<organism evidence="2 3">
    <name type="scientific">Cardiocondyla obscurior</name>
    <dbReference type="NCBI Taxonomy" id="286306"/>
    <lineage>
        <taxon>Eukaryota</taxon>
        <taxon>Metazoa</taxon>
        <taxon>Ecdysozoa</taxon>
        <taxon>Arthropoda</taxon>
        <taxon>Hexapoda</taxon>
        <taxon>Insecta</taxon>
        <taxon>Pterygota</taxon>
        <taxon>Neoptera</taxon>
        <taxon>Endopterygota</taxon>
        <taxon>Hymenoptera</taxon>
        <taxon>Apocrita</taxon>
        <taxon>Aculeata</taxon>
        <taxon>Formicoidea</taxon>
        <taxon>Formicidae</taxon>
        <taxon>Myrmicinae</taxon>
        <taxon>Cardiocondyla</taxon>
    </lineage>
</organism>
<sequence length="178" mass="20727">MHKSTVLGPVLNDMEEVQERRRERRSSGEIELEEDDNARMRLRACVRVYSVRARPRTCVPCVRVRVPHCGLEEVERIRENRVSFRSASSRGLSPFVLSSRNPEEEEEEDDDDNEEEEEEQDKGRGYLSQIILPCPATTCDPAVNPPSFQDPFLPSFLPDASSFFSHYFFVHFLHYRHL</sequence>
<gene>
    <name evidence="2" type="ORF">PUN28_010173</name>
</gene>
<name>A0AAW2FTD3_9HYME</name>
<evidence type="ECO:0000256" key="1">
    <source>
        <dbReference type="SAM" id="MobiDB-lite"/>
    </source>
</evidence>
<feature type="compositionally biased region" description="Acidic residues" evidence="1">
    <location>
        <begin position="103"/>
        <end position="120"/>
    </location>
</feature>
<dbReference type="EMBL" id="JADYXP020000009">
    <property type="protein sequence ID" value="KAL0117147.1"/>
    <property type="molecule type" value="Genomic_DNA"/>
</dbReference>
<dbReference type="Proteomes" id="UP001430953">
    <property type="component" value="Unassembled WGS sequence"/>
</dbReference>
<reference evidence="2 3" key="1">
    <citation type="submission" date="2023-03" db="EMBL/GenBank/DDBJ databases">
        <title>High recombination rates correlate with genetic variation in Cardiocondyla obscurior ants.</title>
        <authorList>
            <person name="Errbii M."/>
        </authorList>
    </citation>
    <scope>NUCLEOTIDE SEQUENCE [LARGE SCALE GENOMIC DNA]</scope>
    <source>
        <strain evidence="2">Alpha-2009</strain>
        <tissue evidence="2">Whole body</tissue>
    </source>
</reference>
<feature type="compositionally biased region" description="Polar residues" evidence="1">
    <location>
        <begin position="87"/>
        <end position="100"/>
    </location>
</feature>
<dbReference type="AlphaFoldDB" id="A0AAW2FTD3"/>
<proteinExistence type="predicted"/>
<feature type="region of interest" description="Disordered" evidence="1">
    <location>
        <begin position="87"/>
        <end position="123"/>
    </location>
</feature>
<feature type="compositionally biased region" description="Basic and acidic residues" evidence="1">
    <location>
        <begin position="17"/>
        <end position="28"/>
    </location>
</feature>
<evidence type="ECO:0000313" key="2">
    <source>
        <dbReference type="EMBL" id="KAL0117147.1"/>
    </source>
</evidence>
<accession>A0AAW2FTD3</accession>
<keyword evidence="3" id="KW-1185">Reference proteome</keyword>
<evidence type="ECO:0000313" key="3">
    <source>
        <dbReference type="Proteomes" id="UP001430953"/>
    </source>
</evidence>
<feature type="region of interest" description="Disordered" evidence="1">
    <location>
        <begin position="1"/>
        <end position="29"/>
    </location>
</feature>